<dbReference type="Proteomes" id="UP000566813">
    <property type="component" value="Unassembled WGS sequence"/>
</dbReference>
<feature type="compositionally biased region" description="Basic and acidic residues" evidence="1">
    <location>
        <begin position="33"/>
        <end position="43"/>
    </location>
</feature>
<proteinExistence type="predicted"/>
<accession>A0A7X1KLQ3</accession>
<protein>
    <recommendedName>
        <fullName evidence="5">Alpha/beta hydrolase</fullName>
    </recommendedName>
</protein>
<dbReference type="EMBL" id="JACLAW010000005">
    <property type="protein sequence ID" value="MBC2665460.1"/>
    <property type="molecule type" value="Genomic_DNA"/>
</dbReference>
<dbReference type="AlphaFoldDB" id="A0A7X1KLQ3"/>
<feature type="region of interest" description="Disordered" evidence="1">
    <location>
        <begin position="26"/>
        <end position="48"/>
    </location>
</feature>
<evidence type="ECO:0000256" key="1">
    <source>
        <dbReference type="SAM" id="MobiDB-lite"/>
    </source>
</evidence>
<keyword evidence="4" id="KW-1185">Reference proteome</keyword>
<evidence type="ECO:0000313" key="4">
    <source>
        <dbReference type="Proteomes" id="UP000566813"/>
    </source>
</evidence>
<name>A0A7X1KLQ3_9SPHN</name>
<evidence type="ECO:0000256" key="2">
    <source>
        <dbReference type="SAM" id="SignalP"/>
    </source>
</evidence>
<keyword evidence="2" id="KW-0732">Signal</keyword>
<organism evidence="3 4">
    <name type="scientific">Novosphingobium flavum</name>
    <dbReference type="NCBI Taxonomy" id="1778672"/>
    <lineage>
        <taxon>Bacteria</taxon>
        <taxon>Pseudomonadati</taxon>
        <taxon>Pseudomonadota</taxon>
        <taxon>Alphaproteobacteria</taxon>
        <taxon>Sphingomonadales</taxon>
        <taxon>Sphingomonadaceae</taxon>
        <taxon>Novosphingobium</taxon>
    </lineage>
</organism>
<reference evidence="3 4" key="1">
    <citation type="submission" date="2020-08" db="EMBL/GenBank/DDBJ databases">
        <title>The genome sequence of type strain Novosphingobium flavum NBRC 111647.</title>
        <authorList>
            <person name="Liu Y."/>
        </authorList>
    </citation>
    <scope>NUCLEOTIDE SEQUENCE [LARGE SCALE GENOMIC DNA]</scope>
    <source>
        <strain evidence="3 4">NBRC 111647</strain>
    </source>
</reference>
<dbReference type="RefSeq" id="WP_185663718.1">
    <property type="nucleotide sequence ID" value="NZ_JACLAW010000005.1"/>
</dbReference>
<feature type="signal peptide" evidence="2">
    <location>
        <begin position="1"/>
        <end position="21"/>
    </location>
</feature>
<comment type="caution">
    <text evidence="3">The sequence shown here is derived from an EMBL/GenBank/DDBJ whole genome shotgun (WGS) entry which is preliminary data.</text>
</comment>
<dbReference type="Gene3D" id="3.40.50.1820">
    <property type="entry name" value="alpha/beta hydrolase"/>
    <property type="match status" value="1"/>
</dbReference>
<feature type="chain" id="PRO_5030970689" description="Alpha/beta hydrolase" evidence="2">
    <location>
        <begin position="22"/>
        <end position="467"/>
    </location>
</feature>
<dbReference type="SUPFAM" id="SSF53474">
    <property type="entry name" value="alpha/beta-Hydrolases"/>
    <property type="match status" value="1"/>
</dbReference>
<evidence type="ECO:0000313" key="3">
    <source>
        <dbReference type="EMBL" id="MBC2665460.1"/>
    </source>
</evidence>
<evidence type="ECO:0008006" key="5">
    <source>
        <dbReference type="Google" id="ProtNLM"/>
    </source>
</evidence>
<gene>
    <name evidence="3" type="ORF">H7F51_07995</name>
</gene>
<sequence>MKRASRVFALAAGLIAATAFAQVAPPVPPAPDAPRERPRKPIDPLETAAYRSSPVTLPGGLGTALLYEPKGQARTGVVLVSFDHLAFNRIAAELATRGYRVLYVHSPEAPAGHFSSAFLGFPQLSAAIHAARALPQAGKVVLTGWGGGATSTTLYANVAANGVAACQRATLIYRCTAAEAKGLAAPDGLILFDPGPGAASRTSNIDPTYAPDGKRSHMDLDVFSPANGFDVAKGAGTYSPAFRKRYFAAQSARYQTIVSKSAARLRELERATGAGADEPFTFMGADIQGGALSLHYADLSILSRSKRPHLLLKADGTRETTVLRSIRGPAAPVGEDALRRVDARRAAPSPSNSTLRSYLANDAIRVSANFALTADDITGVDWSSSLSTPIGQAEGVRVPSLVMTNTCFQFVVPGELVFDHLGARDKEQVGVEGSEHFLNSCGPQFGDTKARLFDYVANWLAKPGRFN</sequence>
<dbReference type="InterPro" id="IPR029058">
    <property type="entry name" value="AB_hydrolase_fold"/>
</dbReference>